<dbReference type="PANTHER" id="PTHR28682">
    <property type="entry name" value="INHIBITORY SYNAPTIC FACTOR 2A-RELATED"/>
    <property type="match status" value="1"/>
</dbReference>
<reference evidence="2 3" key="1">
    <citation type="submission" date="2019-09" db="EMBL/GenBank/DDBJ databases">
        <title>Bird 10,000 Genomes (B10K) Project - Family phase.</title>
        <authorList>
            <person name="Zhang G."/>
        </authorList>
    </citation>
    <scope>NUCLEOTIDE SEQUENCE [LARGE SCALE GENOMIC DNA]</scope>
    <source>
        <strain evidence="2">B10K-UC-030-51</strain>
    </source>
</reference>
<feature type="compositionally biased region" description="Basic and acidic residues" evidence="1">
    <location>
        <begin position="258"/>
        <end position="275"/>
    </location>
</feature>
<proteinExistence type="predicted"/>
<feature type="compositionally biased region" description="Polar residues" evidence="1">
    <location>
        <begin position="247"/>
        <end position="257"/>
    </location>
</feature>
<evidence type="ECO:0000313" key="3">
    <source>
        <dbReference type="Proteomes" id="UP000557271"/>
    </source>
</evidence>
<evidence type="ECO:0000256" key="1">
    <source>
        <dbReference type="SAM" id="MobiDB-lite"/>
    </source>
</evidence>
<dbReference type="OrthoDB" id="8679980at2759"/>
<gene>
    <name evidence="2" type="primary">Fam196b</name>
    <name evidence="2" type="ORF">CHIMIN_R01033</name>
</gene>
<feature type="non-terminal residue" evidence="2">
    <location>
        <position position="526"/>
    </location>
</feature>
<dbReference type="InterPro" id="IPR029337">
    <property type="entry name" value="INSYN2"/>
</dbReference>
<accession>A0A7K7FQW9</accession>
<comment type="caution">
    <text evidence="2">The sequence shown here is derived from an EMBL/GenBank/DDBJ whole genome shotgun (WGS) entry which is preliminary data.</text>
</comment>
<feature type="region of interest" description="Disordered" evidence="1">
    <location>
        <begin position="490"/>
        <end position="517"/>
    </location>
</feature>
<protein>
    <submittedName>
        <fullName evidence="2">F196B protein</fullName>
    </submittedName>
</protein>
<feature type="compositionally biased region" description="Low complexity" evidence="1">
    <location>
        <begin position="232"/>
        <end position="246"/>
    </location>
</feature>
<dbReference type="AlphaFoldDB" id="A0A7K7FQW9"/>
<feature type="compositionally biased region" description="Basic and acidic residues" evidence="1">
    <location>
        <begin position="500"/>
        <end position="510"/>
    </location>
</feature>
<dbReference type="Proteomes" id="UP000557271">
    <property type="component" value="Unassembled WGS sequence"/>
</dbReference>
<keyword evidence="3" id="KW-1185">Reference proteome</keyword>
<organism evidence="2 3">
    <name type="scientific">Chionis minor</name>
    <name type="common">Black-faced sheathbill</name>
    <dbReference type="NCBI Taxonomy" id="227182"/>
    <lineage>
        <taxon>Eukaryota</taxon>
        <taxon>Metazoa</taxon>
        <taxon>Chordata</taxon>
        <taxon>Craniata</taxon>
        <taxon>Vertebrata</taxon>
        <taxon>Euteleostomi</taxon>
        <taxon>Archelosauria</taxon>
        <taxon>Archosauria</taxon>
        <taxon>Dinosauria</taxon>
        <taxon>Saurischia</taxon>
        <taxon>Theropoda</taxon>
        <taxon>Coelurosauria</taxon>
        <taxon>Aves</taxon>
        <taxon>Neognathae</taxon>
        <taxon>Neoaves</taxon>
        <taxon>Charadriiformes</taxon>
        <taxon>Chionididae</taxon>
        <taxon>Chionis</taxon>
    </lineage>
</organism>
<sequence length="526" mass="59329">MAQQNMKMRPVLLKRNSLDSADFMRQPHHRRTKSQQVRFKDDGVNSKTEMDSNPAQDITFMTRKTEIFRGHDFLLHQSPSFPRAQKGLRNIAIQTSPSLRKHFPVFKKKKLTVSKSLTEMPTEPANSIQVNSNLSEQDIMSSDLCYLKITNHLEDGFRNSEVDSQLSQRPSKAQSNGPIHSDDFSTSEKTTVSTQVPEYIHVSFPQDSNVSMDADTTLNLSNSLHSAPVIDSNENNENSTLSSNSEKTYSCLSNSTNCRERNPHSDSCEADKSDSESLVASKDASSKETTPLSPPSNRSSSPCFLRDYQQAGEHKTDSSCVTLTNDDHTIMSLTSSNTSKPVPSCNTEIENNSTQSDVSRCNSCLEAFHIKSYLPRNEIKPQTNKEISKINQIHLAHGELCALQGRLQSVEESLQSNQEKIKVLLNVIQDLEKSRALSEGRNFYHTGQDLNNCSTCQNTACIIYSVEYDFRQQEGRFHQILKTLDHAEQNPAAASPQKLPSDHPAPEKKELRRKTKKVKRKCFWWI</sequence>
<feature type="non-terminal residue" evidence="2">
    <location>
        <position position="1"/>
    </location>
</feature>
<evidence type="ECO:0000313" key="2">
    <source>
        <dbReference type="EMBL" id="NWY59684.1"/>
    </source>
</evidence>
<dbReference type="EMBL" id="VZSF01008493">
    <property type="protein sequence ID" value="NWY59684.1"/>
    <property type="molecule type" value="Genomic_DNA"/>
</dbReference>
<dbReference type="PANTHER" id="PTHR28682:SF2">
    <property type="entry name" value="PROTEIN INSYN2B"/>
    <property type="match status" value="1"/>
</dbReference>
<feature type="region of interest" description="Disordered" evidence="1">
    <location>
        <begin position="161"/>
        <end position="192"/>
    </location>
</feature>
<feature type="region of interest" description="Disordered" evidence="1">
    <location>
        <begin position="226"/>
        <end position="303"/>
    </location>
</feature>
<feature type="compositionally biased region" description="Polar residues" evidence="1">
    <location>
        <begin position="162"/>
        <end position="178"/>
    </location>
</feature>
<dbReference type="Pfam" id="PF15265">
    <property type="entry name" value="FAM196"/>
    <property type="match status" value="1"/>
</dbReference>
<name>A0A7K7FQW9_CHIMN</name>